<dbReference type="Proteomes" id="UP000550401">
    <property type="component" value="Unassembled WGS sequence"/>
</dbReference>
<dbReference type="Gene3D" id="3.50.50.60">
    <property type="entry name" value="FAD/NAD(P)-binding domain"/>
    <property type="match status" value="1"/>
</dbReference>
<dbReference type="Gene3D" id="3.30.70.1990">
    <property type="match status" value="1"/>
</dbReference>
<sequence length="434" mass="48525">MRIAVVGSGISGLASAWLLSRENDVVLYEADTRLGGHTHTHDIHWEGRDYRIDSGFIVHNHANYPLLTRLLDELRVATQPTTMSFSVRNERTGLEYSAATLDTLFCQRRNLASPRFLGMLRDLARFYRLAPSLLVESGDGPTLGEFLLRHRFGDAFRDDHLVPMTSALWSAPSSQALQFPARHLAEFMANHAMLRITRRPQWRVVRGGSRSYVDAMASRWRVEARIGARVHRVLRTAAGVDVEAHGATERYDQVVLACHSDQAIGLLGDPSEREQDVLGAIGYQANDAVLHTDARLLPRHRKAWAAWNAHVPREGEGSCTVSYCMNLLQGLDAPVPFVVSLNRTADIDPARVLRRMRYHHPVFTHAAVAAQRRKSEIQGQRRTWFAGAYWGWGFHEDGMRSAVEIADALGVHWSPASAAAHVDASNRDVAWAPT</sequence>
<dbReference type="EMBL" id="JACGXL010000001">
    <property type="protein sequence ID" value="MBA8886192.1"/>
    <property type="molecule type" value="Genomic_DNA"/>
</dbReference>
<accession>A0A839EWP5</accession>
<dbReference type="InterPro" id="IPR002937">
    <property type="entry name" value="Amino_oxidase"/>
</dbReference>
<gene>
    <name evidence="2" type="ORF">FHW12_000383</name>
</gene>
<dbReference type="FunFam" id="1.10.405.20:FF:000001">
    <property type="entry name" value="Amine oxidase"/>
    <property type="match status" value="1"/>
</dbReference>
<dbReference type="InterPro" id="IPR036188">
    <property type="entry name" value="FAD/NAD-bd_sf"/>
</dbReference>
<comment type="caution">
    <text evidence="2">The sequence shown here is derived from an EMBL/GenBank/DDBJ whole genome shotgun (WGS) entry which is preliminary data.</text>
</comment>
<reference evidence="2 3" key="1">
    <citation type="submission" date="2020-07" db="EMBL/GenBank/DDBJ databases">
        <title>Genomic Encyclopedia of Type Strains, Phase IV (KMG-V): Genome sequencing to study the core and pangenomes of soil and plant-associated prokaryotes.</title>
        <authorList>
            <person name="Whitman W."/>
        </authorList>
    </citation>
    <scope>NUCLEOTIDE SEQUENCE [LARGE SCALE GENOMIC DNA]</scope>
    <source>
        <strain evidence="2 3">RH2WT43</strain>
    </source>
</reference>
<proteinExistence type="predicted"/>
<dbReference type="RefSeq" id="WP_182529294.1">
    <property type="nucleotide sequence ID" value="NZ_JACGXL010000001.1"/>
</dbReference>
<dbReference type="Pfam" id="PF01593">
    <property type="entry name" value="Amino_oxidase"/>
    <property type="match status" value="1"/>
</dbReference>
<dbReference type="InterPro" id="IPR050464">
    <property type="entry name" value="Zeta_carotene_desat/Oxidored"/>
</dbReference>
<evidence type="ECO:0000313" key="2">
    <source>
        <dbReference type="EMBL" id="MBA8886192.1"/>
    </source>
</evidence>
<evidence type="ECO:0000259" key="1">
    <source>
        <dbReference type="Pfam" id="PF01593"/>
    </source>
</evidence>
<dbReference type="AlphaFoldDB" id="A0A839EWP5"/>
<dbReference type="GO" id="GO:0016491">
    <property type="term" value="F:oxidoreductase activity"/>
    <property type="evidence" value="ECO:0007669"/>
    <property type="project" value="InterPro"/>
</dbReference>
<dbReference type="PANTHER" id="PTHR42923:SF17">
    <property type="entry name" value="AMINE OXIDASE DOMAIN-CONTAINING PROTEIN"/>
    <property type="match status" value="1"/>
</dbReference>
<evidence type="ECO:0000313" key="3">
    <source>
        <dbReference type="Proteomes" id="UP000550401"/>
    </source>
</evidence>
<dbReference type="Gene3D" id="1.10.405.20">
    <property type="match status" value="1"/>
</dbReference>
<organism evidence="2 3">
    <name type="scientific">Dokdonella fugitiva</name>
    <dbReference type="NCBI Taxonomy" id="328517"/>
    <lineage>
        <taxon>Bacteria</taxon>
        <taxon>Pseudomonadati</taxon>
        <taxon>Pseudomonadota</taxon>
        <taxon>Gammaproteobacteria</taxon>
        <taxon>Lysobacterales</taxon>
        <taxon>Rhodanobacteraceae</taxon>
        <taxon>Dokdonella</taxon>
    </lineage>
</organism>
<dbReference type="SUPFAM" id="SSF51905">
    <property type="entry name" value="FAD/NAD(P)-binding domain"/>
    <property type="match status" value="1"/>
</dbReference>
<feature type="domain" description="Amine oxidase" evidence="1">
    <location>
        <begin position="10"/>
        <end position="270"/>
    </location>
</feature>
<keyword evidence="3" id="KW-1185">Reference proteome</keyword>
<dbReference type="PANTHER" id="PTHR42923">
    <property type="entry name" value="PROTOPORPHYRINOGEN OXIDASE"/>
    <property type="match status" value="1"/>
</dbReference>
<protein>
    <recommendedName>
        <fullName evidence="1">Amine oxidase domain-containing protein</fullName>
    </recommendedName>
</protein>
<name>A0A839EWP5_9GAMM</name>